<protein>
    <recommendedName>
        <fullName evidence="3">Nucleotidyl transferase AbiEii/AbiGii toxin family protein</fullName>
    </recommendedName>
</protein>
<dbReference type="Proteomes" id="UP000177040">
    <property type="component" value="Unassembled WGS sequence"/>
</dbReference>
<evidence type="ECO:0000313" key="1">
    <source>
        <dbReference type="EMBL" id="OGH78146.1"/>
    </source>
</evidence>
<gene>
    <name evidence="1" type="ORF">A2983_03675</name>
</gene>
<dbReference type="EMBL" id="MFQH01000017">
    <property type="protein sequence ID" value="OGH78146.1"/>
    <property type="molecule type" value="Genomic_DNA"/>
</dbReference>
<organism evidence="1 2">
    <name type="scientific">Candidatus Magasanikbacteria bacterium RIFCSPLOWO2_01_FULL_40_15</name>
    <dbReference type="NCBI Taxonomy" id="1798686"/>
    <lineage>
        <taxon>Bacteria</taxon>
        <taxon>Candidatus Magasanikiibacteriota</taxon>
    </lineage>
</organism>
<dbReference type="AlphaFoldDB" id="A0A1F6N2C0"/>
<dbReference type="Pfam" id="PF08843">
    <property type="entry name" value="AbiEii"/>
    <property type="match status" value="1"/>
</dbReference>
<dbReference type="Gene3D" id="3.10.450.620">
    <property type="entry name" value="JHP933, nucleotidyltransferase-like core domain"/>
    <property type="match status" value="1"/>
</dbReference>
<reference evidence="1 2" key="1">
    <citation type="journal article" date="2016" name="Nat. Commun.">
        <title>Thousands of microbial genomes shed light on interconnected biogeochemical processes in an aquifer system.</title>
        <authorList>
            <person name="Anantharaman K."/>
            <person name="Brown C.T."/>
            <person name="Hug L.A."/>
            <person name="Sharon I."/>
            <person name="Castelle C.J."/>
            <person name="Probst A.J."/>
            <person name="Thomas B.C."/>
            <person name="Singh A."/>
            <person name="Wilkins M.J."/>
            <person name="Karaoz U."/>
            <person name="Brodie E.L."/>
            <person name="Williams K.H."/>
            <person name="Hubbard S.S."/>
            <person name="Banfield J.F."/>
        </authorList>
    </citation>
    <scope>NUCLEOTIDE SEQUENCE [LARGE SCALE GENOMIC DNA]</scope>
</reference>
<dbReference type="InterPro" id="IPR014942">
    <property type="entry name" value="AbiEii"/>
</dbReference>
<evidence type="ECO:0008006" key="3">
    <source>
        <dbReference type="Google" id="ProtNLM"/>
    </source>
</evidence>
<evidence type="ECO:0000313" key="2">
    <source>
        <dbReference type="Proteomes" id="UP000177040"/>
    </source>
</evidence>
<comment type="caution">
    <text evidence="1">The sequence shown here is derived from an EMBL/GenBank/DDBJ whole genome shotgun (WGS) entry which is preliminary data.</text>
</comment>
<name>A0A1F6N2C0_9BACT</name>
<sequence>MAGKTILSENQRKLLKIIGNNKNICQYFYLTGGTALAEFYLHHRLSEDLDFFSEEEIDSQIVFAFLKSIQKSAGIKKIDAQQSFNRNLFFLHLPDGDVIKTEFTYFPFPRIEKKNKIDNLLVDSVLDIAVNKIFTIYQKPRARDFIDLYLILQIKKWGIADLVKKAKVKFDWHIDLLQLASQFLQAREVKDYPKMIDPLKPEVWQKFFEEEAKKLKNQIVQ</sequence>
<proteinExistence type="predicted"/>
<accession>A0A1F6N2C0</accession>